<reference evidence="1 2" key="1">
    <citation type="submission" date="2023-02" db="EMBL/GenBank/DDBJ databases">
        <title>Genome sequence of Novosphingobium humi KACC 19094.</title>
        <authorList>
            <person name="Kim S."/>
            <person name="Heo J."/>
            <person name="Kwon S.-W."/>
        </authorList>
    </citation>
    <scope>NUCLEOTIDE SEQUENCE [LARGE SCALE GENOMIC DNA]</scope>
    <source>
        <strain evidence="1 2">KACC 19094</strain>
        <plasmid evidence="1 2">unnamed1</plasmid>
    </source>
</reference>
<evidence type="ECO:0000313" key="1">
    <source>
        <dbReference type="EMBL" id="WCT80100.1"/>
    </source>
</evidence>
<accession>A0ABY7U4U2</accession>
<sequence>MSLPSLRGLDPLVDIATLCDAIMASPAFRDMFVPTASARNGPDDRWIGVTCGELIAAIYDLLEGTPLAPLASDIAGAVLIRAVPRPGSRQTTH</sequence>
<name>A0ABY7U4U2_9SPHN</name>
<proteinExistence type="predicted"/>
<keyword evidence="1" id="KW-0614">Plasmid</keyword>
<protein>
    <submittedName>
        <fullName evidence="1">Uncharacterized protein</fullName>
    </submittedName>
</protein>
<keyword evidence="2" id="KW-1185">Reference proteome</keyword>
<dbReference type="EMBL" id="CP117418">
    <property type="protein sequence ID" value="WCT80100.1"/>
    <property type="molecule type" value="Genomic_DNA"/>
</dbReference>
<dbReference type="Proteomes" id="UP001218231">
    <property type="component" value="Plasmid unnamed1"/>
</dbReference>
<evidence type="ECO:0000313" key="2">
    <source>
        <dbReference type="Proteomes" id="UP001218231"/>
    </source>
</evidence>
<organism evidence="1 2">
    <name type="scientific">Novosphingobium humi</name>
    <dbReference type="NCBI Taxonomy" id="2282397"/>
    <lineage>
        <taxon>Bacteria</taxon>
        <taxon>Pseudomonadati</taxon>
        <taxon>Pseudomonadota</taxon>
        <taxon>Alphaproteobacteria</taxon>
        <taxon>Sphingomonadales</taxon>
        <taxon>Sphingomonadaceae</taxon>
        <taxon>Novosphingobium</taxon>
    </lineage>
</organism>
<dbReference type="RefSeq" id="WP_273620372.1">
    <property type="nucleotide sequence ID" value="NZ_CP117418.1"/>
</dbReference>
<geneLocation type="plasmid" evidence="1 2">
    <name>unnamed1</name>
</geneLocation>
<gene>
    <name evidence="1" type="ORF">PQ457_18760</name>
</gene>